<comment type="similarity">
    <text evidence="1">Belongs to the FLZ family.</text>
</comment>
<protein>
    <recommendedName>
        <fullName evidence="5">FLZ-type domain-containing protein</fullName>
    </recommendedName>
</protein>
<dbReference type="Pfam" id="PF04570">
    <property type="entry name" value="zf-FLZ"/>
    <property type="match status" value="1"/>
</dbReference>
<dbReference type="InterPro" id="IPR007650">
    <property type="entry name" value="Zf-FLZ_dom"/>
</dbReference>
<dbReference type="InterPro" id="IPR044533">
    <property type="entry name" value="FLZ1/2/3"/>
</dbReference>
<dbReference type="AlphaFoldDB" id="A0A9D5H357"/>
<evidence type="ECO:0000313" key="7">
    <source>
        <dbReference type="Proteomes" id="UP001085076"/>
    </source>
</evidence>
<evidence type="ECO:0000259" key="5">
    <source>
        <dbReference type="PROSITE" id="PS51795"/>
    </source>
</evidence>
<sequence>MDLRDGDKSGVDWTRGGHTRHVALNYLSGSSLQRRWRSKITRREWNGSLVAASSPKQSQTQSSACMGSSSFSSVSDLESGLHFIQRNSSYIKRPFISSTGSPSPRSVVTSMAFYDSFSDDELHHHFLDSCFLCHKTLNSNKDIFMYKGDTPFCSEACRQEQIELDESNDRKKKHLTMANNNKKQRLKNPRDNKRAHINQNI</sequence>
<dbReference type="GO" id="GO:0046872">
    <property type="term" value="F:metal ion binding"/>
    <property type="evidence" value="ECO:0007669"/>
    <property type="project" value="UniProtKB-KW"/>
</dbReference>
<evidence type="ECO:0000256" key="1">
    <source>
        <dbReference type="ARBA" id="ARBA00009374"/>
    </source>
</evidence>
<feature type="region of interest" description="Disordered" evidence="4">
    <location>
        <begin position="178"/>
        <end position="201"/>
    </location>
</feature>
<keyword evidence="2" id="KW-0479">Metal-binding</keyword>
<dbReference type="PROSITE" id="PS51795">
    <property type="entry name" value="ZF_FLZ"/>
    <property type="match status" value="1"/>
</dbReference>
<dbReference type="Proteomes" id="UP001085076">
    <property type="component" value="Unassembled WGS sequence"/>
</dbReference>
<dbReference type="OrthoDB" id="1916924at2759"/>
<comment type="caution">
    <text evidence="6">The sequence shown here is derived from an EMBL/GenBank/DDBJ whole genome shotgun (WGS) entry which is preliminary data.</text>
</comment>
<evidence type="ECO:0000313" key="6">
    <source>
        <dbReference type="EMBL" id="KAJ0961579.1"/>
    </source>
</evidence>
<evidence type="ECO:0000256" key="4">
    <source>
        <dbReference type="SAM" id="MobiDB-lite"/>
    </source>
</evidence>
<dbReference type="PANTHER" id="PTHR46057:SF9">
    <property type="entry name" value="FCS-LIKE ZINC FINGER 1"/>
    <property type="match status" value="1"/>
</dbReference>
<dbReference type="EMBL" id="JAGGNH010000014">
    <property type="protein sequence ID" value="KAJ0961579.1"/>
    <property type="molecule type" value="Genomic_DNA"/>
</dbReference>
<accession>A0A9D5H357</accession>
<feature type="domain" description="FLZ-type" evidence="5">
    <location>
        <begin position="125"/>
        <end position="169"/>
    </location>
</feature>
<keyword evidence="7" id="KW-1185">Reference proteome</keyword>
<name>A0A9D5H357_9LILI</name>
<proteinExistence type="inferred from homology"/>
<reference evidence="6 7" key="1">
    <citation type="journal article" date="2022" name="Hortic Res">
        <title>The genome of Dioscorea zingiberensis sheds light on the biosynthesis, origin and evolution of the medicinally important diosgenin saponins.</title>
        <authorList>
            <person name="Li Y."/>
            <person name="Tan C."/>
            <person name="Li Z."/>
            <person name="Guo J."/>
            <person name="Li S."/>
            <person name="Chen X."/>
            <person name="Wang C."/>
            <person name="Dai X."/>
            <person name="Yang H."/>
            <person name="Song W."/>
            <person name="Hou L."/>
            <person name="Xu J."/>
            <person name="Tong Z."/>
            <person name="Xu A."/>
            <person name="Yuan X."/>
            <person name="Wang W."/>
            <person name="Yang Q."/>
            <person name="Chen L."/>
            <person name="Sun Z."/>
            <person name="Wang K."/>
            <person name="Pan B."/>
            <person name="Chen J."/>
            <person name="Bao Y."/>
            <person name="Liu F."/>
            <person name="Qi X."/>
            <person name="Gang D.R."/>
            <person name="Wen J."/>
            <person name="Li J."/>
        </authorList>
    </citation>
    <scope>NUCLEOTIDE SEQUENCE [LARGE SCALE GENOMIC DNA]</scope>
    <source>
        <strain evidence="6">Dzin_1.0</strain>
    </source>
</reference>
<evidence type="ECO:0000256" key="3">
    <source>
        <dbReference type="PROSITE-ProRule" id="PRU01131"/>
    </source>
</evidence>
<organism evidence="6 7">
    <name type="scientific">Dioscorea zingiberensis</name>
    <dbReference type="NCBI Taxonomy" id="325984"/>
    <lineage>
        <taxon>Eukaryota</taxon>
        <taxon>Viridiplantae</taxon>
        <taxon>Streptophyta</taxon>
        <taxon>Embryophyta</taxon>
        <taxon>Tracheophyta</taxon>
        <taxon>Spermatophyta</taxon>
        <taxon>Magnoliopsida</taxon>
        <taxon>Liliopsida</taxon>
        <taxon>Dioscoreales</taxon>
        <taxon>Dioscoreaceae</taxon>
        <taxon>Dioscorea</taxon>
    </lineage>
</organism>
<evidence type="ECO:0000256" key="2">
    <source>
        <dbReference type="ARBA" id="ARBA00022723"/>
    </source>
</evidence>
<gene>
    <name evidence="6" type="ORF">J5N97_001076</name>
</gene>
<dbReference type="PANTHER" id="PTHR46057">
    <property type="entry name" value="FCS-LIKE ZINC FINGER 1-RELATED"/>
    <property type="match status" value="1"/>
</dbReference>
<feature type="zinc finger region" description="FLZ-type" evidence="3">
    <location>
        <begin position="125"/>
        <end position="169"/>
    </location>
</feature>